<organism evidence="3 4">
    <name type="scientific">Anaerotruncus colihominis</name>
    <dbReference type="NCBI Taxonomy" id="169435"/>
    <lineage>
        <taxon>Bacteria</taxon>
        <taxon>Bacillati</taxon>
        <taxon>Bacillota</taxon>
        <taxon>Clostridia</taxon>
        <taxon>Eubacteriales</taxon>
        <taxon>Oscillospiraceae</taxon>
        <taxon>Anaerotruncus</taxon>
    </lineage>
</organism>
<evidence type="ECO:0000256" key="2">
    <source>
        <dbReference type="SAM" id="SignalP"/>
    </source>
</evidence>
<dbReference type="NCBIfam" id="TIGR00787">
    <property type="entry name" value="dctP"/>
    <property type="match status" value="1"/>
</dbReference>
<dbReference type="InterPro" id="IPR038404">
    <property type="entry name" value="TRAP_DctP_sf"/>
</dbReference>
<name>A0A174TGK3_9FIRM</name>
<accession>A0A174TGK3</accession>
<proteinExistence type="predicted"/>
<keyword evidence="3" id="KW-0675">Receptor</keyword>
<dbReference type="Gene3D" id="3.40.190.170">
    <property type="entry name" value="Bacterial extracellular solute-binding protein, family 7"/>
    <property type="match status" value="1"/>
</dbReference>
<dbReference type="Pfam" id="PF03480">
    <property type="entry name" value="DctP"/>
    <property type="match status" value="1"/>
</dbReference>
<dbReference type="PROSITE" id="PS51257">
    <property type="entry name" value="PROKAR_LIPOPROTEIN"/>
    <property type="match status" value="1"/>
</dbReference>
<feature type="signal peptide" evidence="2">
    <location>
        <begin position="1"/>
        <end position="22"/>
    </location>
</feature>
<dbReference type="NCBIfam" id="NF037995">
    <property type="entry name" value="TRAP_S1"/>
    <property type="match status" value="1"/>
</dbReference>
<dbReference type="InterPro" id="IPR004682">
    <property type="entry name" value="TRAP_DctP"/>
</dbReference>
<evidence type="ECO:0000313" key="3">
    <source>
        <dbReference type="EMBL" id="CUQ09203.1"/>
    </source>
</evidence>
<gene>
    <name evidence="3" type="primary">yiaO_3</name>
    <name evidence="3" type="ORF">ERS852551_03081</name>
</gene>
<evidence type="ECO:0000313" key="4">
    <source>
        <dbReference type="Proteomes" id="UP000095765"/>
    </source>
</evidence>
<dbReference type="RefSeq" id="WP_006873683.1">
    <property type="nucleotide sequence ID" value="NZ_CABIWA010000010.1"/>
</dbReference>
<reference evidence="3 4" key="1">
    <citation type="submission" date="2015-09" db="EMBL/GenBank/DDBJ databases">
        <authorList>
            <consortium name="Pathogen Informatics"/>
        </authorList>
    </citation>
    <scope>NUCLEOTIDE SEQUENCE [LARGE SCALE GENOMIC DNA]</scope>
    <source>
        <strain evidence="3 4">2789STDY5834939</strain>
    </source>
</reference>
<dbReference type="EMBL" id="CZBE01000025">
    <property type="protein sequence ID" value="CUQ09203.1"/>
    <property type="molecule type" value="Genomic_DNA"/>
</dbReference>
<dbReference type="GO" id="GO:0030288">
    <property type="term" value="C:outer membrane-bounded periplasmic space"/>
    <property type="evidence" value="ECO:0007669"/>
    <property type="project" value="InterPro"/>
</dbReference>
<dbReference type="Proteomes" id="UP000095765">
    <property type="component" value="Unassembled WGS sequence"/>
</dbReference>
<sequence length="353" mass="38625">MKTGKRIALALAATVFTSGLLAGCSGASGSANSAAPAGSAASDGGEQAAYTLKVAVGIPQSHKDIGAKFKEVVESRTNGQIQVNVFADNSLGADREVLEATQIGDIDITLSNVAPLAATYSDLYLFDAPFLFETREKAFEILDGEIGQEIAKGLESKNLKILSYPENGFRNMTANREIHTPADMSGLKIRVMENNIQLATWKALGANPTPMAFNEVFTALQQGTIDAQENPVELIYDNKLNEVQSYLIMTKHMYNPLVLAMNLEKFNSLPDEFQQIVLDAAREATEYERTTAPQYEQQALDAIAKDATTQIIELTPEETAQFQQAVQSVNDIVRNEMEHPELFDRTLELLQEE</sequence>
<dbReference type="AlphaFoldDB" id="A0A174TGK3"/>
<dbReference type="PIRSF" id="PIRSF006470">
    <property type="entry name" value="DctB"/>
    <property type="match status" value="1"/>
</dbReference>
<feature type="chain" id="PRO_5038470418" evidence="2">
    <location>
        <begin position="23"/>
        <end position="353"/>
    </location>
</feature>
<protein>
    <submittedName>
        <fullName evidence="3">Extracytoplasmic solute receptor protein yiaO</fullName>
    </submittedName>
</protein>
<dbReference type="GeneID" id="72462978"/>
<dbReference type="GO" id="GO:0030246">
    <property type="term" value="F:carbohydrate binding"/>
    <property type="evidence" value="ECO:0007669"/>
    <property type="project" value="TreeGrafter"/>
</dbReference>
<keyword evidence="1 2" id="KW-0732">Signal</keyword>
<dbReference type="GO" id="GO:0055085">
    <property type="term" value="P:transmembrane transport"/>
    <property type="evidence" value="ECO:0007669"/>
    <property type="project" value="InterPro"/>
</dbReference>
<dbReference type="PANTHER" id="PTHR33376:SF18">
    <property type="entry name" value="2,3-DIKETO-L-GULONATE-BINDING PERIPLASMIC PROTEIN YIAO"/>
    <property type="match status" value="1"/>
</dbReference>
<dbReference type="OrthoDB" id="2062482at2"/>
<dbReference type="PANTHER" id="PTHR33376">
    <property type="match status" value="1"/>
</dbReference>
<evidence type="ECO:0000256" key="1">
    <source>
        <dbReference type="ARBA" id="ARBA00022729"/>
    </source>
</evidence>
<dbReference type="InterPro" id="IPR018389">
    <property type="entry name" value="DctP_fam"/>
</dbReference>